<dbReference type="OrthoDB" id="747893at2759"/>
<dbReference type="Proteomes" id="UP001153555">
    <property type="component" value="Unassembled WGS sequence"/>
</dbReference>
<gene>
    <name evidence="2" type="ORF">SHERM_25957</name>
</gene>
<proteinExistence type="predicted"/>
<dbReference type="EMBL" id="CACSLK010027829">
    <property type="protein sequence ID" value="CAA0830536.1"/>
    <property type="molecule type" value="Genomic_DNA"/>
</dbReference>
<evidence type="ECO:0000313" key="2">
    <source>
        <dbReference type="EMBL" id="CAA0830536.1"/>
    </source>
</evidence>
<feature type="compositionally biased region" description="Polar residues" evidence="1">
    <location>
        <begin position="60"/>
        <end position="72"/>
    </location>
</feature>
<dbReference type="PANTHER" id="PTHR33356:SF5">
    <property type="entry name" value="TIP41-LIKE PROTEIN"/>
    <property type="match status" value="1"/>
</dbReference>
<feature type="region of interest" description="Disordered" evidence="1">
    <location>
        <begin position="241"/>
        <end position="262"/>
    </location>
</feature>
<protein>
    <submittedName>
        <fullName evidence="2">Uncharacterized protein</fullName>
    </submittedName>
</protein>
<dbReference type="PANTHER" id="PTHR33356">
    <property type="entry name" value="TIP41-LIKE PROTEIN"/>
    <property type="match status" value="1"/>
</dbReference>
<feature type="region of interest" description="Disordered" evidence="1">
    <location>
        <begin position="60"/>
        <end position="79"/>
    </location>
</feature>
<dbReference type="AlphaFoldDB" id="A0A9N7NB11"/>
<sequence>MSQELEDGEFWLPSDFLTDDDDDLLLDINFKPQPLKTKKAASSDFCHCCASSPGFNWDLSSPVDSVTGSTGTESDEDDSVAGLAREMARSAFLDSDSIPGCNRKNGKLSSSPQSTLCGCRREPRANRVSRVPPPPAAPAGKTAEKQMWRGTTPFQSANPFAPPMKPGSVYSPAENSNLSRTEAQARLAHLQLQAVQVQTMAARGLPMAAWPSLQQQQQFPSGSGTRPVFLGETGLNIARTGTGVFLPRPNGSKSNPTETRGKQAATIPFRLRDKAGFSWGNRLEHSKDWDRRVFTPTEWIQVQPDRNSRETSIGTKAGEEIRTRALSDTGYKPALGPSKTAILTLRSENFETTPILHR</sequence>
<evidence type="ECO:0000256" key="1">
    <source>
        <dbReference type="SAM" id="MobiDB-lite"/>
    </source>
</evidence>
<reference evidence="2" key="1">
    <citation type="submission" date="2019-12" db="EMBL/GenBank/DDBJ databases">
        <authorList>
            <person name="Scholes J."/>
        </authorList>
    </citation>
    <scope>NUCLEOTIDE SEQUENCE</scope>
</reference>
<accession>A0A9N7NB11</accession>
<comment type="caution">
    <text evidence="2">The sequence shown here is derived from an EMBL/GenBank/DDBJ whole genome shotgun (WGS) entry which is preliminary data.</text>
</comment>
<keyword evidence="3" id="KW-1185">Reference proteome</keyword>
<evidence type="ECO:0000313" key="3">
    <source>
        <dbReference type="Proteomes" id="UP001153555"/>
    </source>
</evidence>
<organism evidence="2 3">
    <name type="scientific">Striga hermonthica</name>
    <name type="common">Purple witchweed</name>
    <name type="synonym">Buchnera hermonthica</name>
    <dbReference type="NCBI Taxonomy" id="68872"/>
    <lineage>
        <taxon>Eukaryota</taxon>
        <taxon>Viridiplantae</taxon>
        <taxon>Streptophyta</taxon>
        <taxon>Embryophyta</taxon>
        <taxon>Tracheophyta</taxon>
        <taxon>Spermatophyta</taxon>
        <taxon>Magnoliopsida</taxon>
        <taxon>eudicotyledons</taxon>
        <taxon>Gunneridae</taxon>
        <taxon>Pentapetalae</taxon>
        <taxon>asterids</taxon>
        <taxon>lamiids</taxon>
        <taxon>Lamiales</taxon>
        <taxon>Orobanchaceae</taxon>
        <taxon>Buchnereae</taxon>
        <taxon>Striga</taxon>
    </lineage>
</organism>
<name>A0A9N7NB11_STRHE</name>
<feature type="region of interest" description="Disordered" evidence="1">
    <location>
        <begin position="123"/>
        <end position="145"/>
    </location>
</feature>